<gene>
    <name evidence="1" type="ORF">WN48_09043</name>
</gene>
<evidence type="ECO:0000313" key="1">
    <source>
        <dbReference type="EMBL" id="OAD59520.1"/>
    </source>
</evidence>
<sequence length="53" mass="6360">MDTKTKMWSFWKFSITSNELLKFRKIKRSSLLDYERSIETEIRTIDSSATINL</sequence>
<name>A0A310ST45_9HYME</name>
<keyword evidence="2" id="KW-1185">Reference proteome</keyword>
<dbReference type="EMBL" id="KQ760662">
    <property type="protein sequence ID" value="OAD59520.1"/>
    <property type="molecule type" value="Genomic_DNA"/>
</dbReference>
<accession>A0A310ST45</accession>
<organism evidence="1 2">
    <name type="scientific">Eufriesea mexicana</name>
    <dbReference type="NCBI Taxonomy" id="516756"/>
    <lineage>
        <taxon>Eukaryota</taxon>
        <taxon>Metazoa</taxon>
        <taxon>Ecdysozoa</taxon>
        <taxon>Arthropoda</taxon>
        <taxon>Hexapoda</taxon>
        <taxon>Insecta</taxon>
        <taxon>Pterygota</taxon>
        <taxon>Neoptera</taxon>
        <taxon>Endopterygota</taxon>
        <taxon>Hymenoptera</taxon>
        <taxon>Apocrita</taxon>
        <taxon>Aculeata</taxon>
        <taxon>Apoidea</taxon>
        <taxon>Anthophila</taxon>
        <taxon>Apidae</taxon>
        <taxon>Eufriesea</taxon>
    </lineage>
</organism>
<protein>
    <submittedName>
        <fullName evidence="1">Uncharacterized protein</fullName>
    </submittedName>
</protein>
<proteinExistence type="predicted"/>
<evidence type="ECO:0000313" key="2">
    <source>
        <dbReference type="Proteomes" id="UP000250275"/>
    </source>
</evidence>
<dbReference type="AlphaFoldDB" id="A0A310ST45"/>
<dbReference type="Proteomes" id="UP000250275">
    <property type="component" value="Unassembled WGS sequence"/>
</dbReference>
<reference evidence="1 2" key="1">
    <citation type="submission" date="2015-07" db="EMBL/GenBank/DDBJ databases">
        <title>The genome of Eufriesea mexicana.</title>
        <authorList>
            <person name="Pan H."/>
            <person name="Kapheim K."/>
        </authorList>
    </citation>
    <scope>NUCLEOTIDE SEQUENCE [LARGE SCALE GENOMIC DNA]</scope>
    <source>
        <strain evidence="1">0111107269</strain>
        <tissue evidence="1">Whole body</tissue>
    </source>
</reference>